<dbReference type="AlphaFoldDB" id="A0AAD1ZYS2"/>
<keyword evidence="4" id="KW-1185">Reference proteome</keyword>
<dbReference type="Proteomes" id="UP000834106">
    <property type="component" value="Chromosome 15"/>
</dbReference>
<comment type="similarity">
    <text evidence="1">Belongs to the peptidase A1 family.</text>
</comment>
<evidence type="ECO:0000259" key="2">
    <source>
        <dbReference type="Pfam" id="PF14543"/>
    </source>
</evidence>
<proteinExistence type="inferred from homology"/>
<feature type="domain" description="Xylanase inhibitor N-terminal" evidence="2">
    <location>
        <begin position="2"/>
        <end position="61"/>
    </location>
</feature>
<dbReference type="InterPro" id="IPR021109">
    <property type="entry name" value="Peptidase_aspartic_dom_sf"/>
</dbReference>
<dbReference type="EMBL" id="OU503050">
    <property type="protein sequence ID" value="CAI9778081.1"/>
    <property type="molecule type" value="Genomic_DNA"/>
</dbReference>
<dbReference type="Gene3D" id="2.40.70.10">
    <property type="entry name" value="Acid Proteases"/>
    <property type="match status" value="1"/>
</dbReference>
<gene>
    <name evidence="3" type="ORF">FPE_LOCUS25511</name>
</gene>
<sequence length="234" mass="25688">MCGYHQEFSAPHPPPFADGVLGLGSFTTSILSQLSDRGLIKKVMALCLSDEHGPGYLVLGDSQSNLPETTWPRNMLGPADILYNENRLPSVKGLATKAGTPVEDPYLPVCWRPEASTNDFVDSFSSFCLSSTSANDVYFELARLDYLTTSPRGNVCLGILESMPLQRRLVIYDHENRNLVEVDCSNLPEQLSKSKQSGVILRDQGKGKGDIAQGKRYCSLTQEEREEAAGLQVT</sequence>
<reference evidence="3" key="1">
    <citation type="submission" date="2023-05" db="EMBL/GenBank/DDBJ databases">
        <authorList>
            <person name="Huff M."/>
        </authorList>
    </citation>
    <scope>NUCLEOTIDE SEQUENCE</scope>
</reference>
<dbReference type="SUPFAM" id="SSF50630">
    <property type="entry name" value="Acid proteases"/>
    <property type="match status" value="1"/>
</dbReference>
<name>A0AAD1ZYS2_9LAMI</name>
<evidence type="ECO:0000313" key="4">
    <source>
        <dbReference type="Proteomes" id="UP000834106"/>
    </source>
</evidence>
<protein>
    <recommendedName>
        <fullName evidence="2">Xylanase inhibitor N-terminal domain-containing protein</fullName>
    </recommendedName>
</protein>
<accession>A0AAD1ZYS2</accession>
<evidence type="ECO:0000256" key="1">
    <source>
        <dbReference type="ARBA" id="ARBA00007447"/>
    </source>
</evidence>
<evidence type="ECO:0000313" key="3">
    <source>
        <dbReference type="EMBL" id="CAI9778081.1"/>
    </source>
</evidence>
<dbReference type="Pfam" id="PF14543">
    <property type="entry name" value="TAXi_N"/>
    <property type="match status" value="1"/>
</dbReference>
<dbReference type="InterPro" id="IPR032861">
    <property type="entry name" value="TAXi_N"/>
</dbReference>
<organism evidence="3 4">
    <name type="scientific">Fraxinus pennsylvanica</name>
    <dbReference type="NCBI Taxonomy" id="56036"/>
    <lineage>
        <taxon>Eukaryota</taxon>
        <taxon>Viridiplantae</taxon>
        <taxon>Streptophyta</taxon>
        <taxon>Embryophyta</taxon>
        <taxon>Tracheophyta</taxon>
        <taxon>Spermatophyta</taxon>
        <taxon>Magnoliopsida</taxon>
        <taxon>eudicotyledons</taxon>
        <taxon>Gunneridae</taxon>
        <taxon>Pentapetalae</taxon>
        <taxon>asterids</taxon>
        <taxon>lamiids</taxon>
        <taxon>Lamiales</taxon>
        <taxon>Oleaceae</taxon>
        <taxon>Oleeae</taxon>
        <taxon>Fraxinus</taxon>
    </lineage>
</organism>